<reference evidence="1" key="1">
    <citation type="submission" date="2018-05" db="EMBL/GenBank/DDBJ databases">
        <authorList>
            <person name="Lanie J.A."/>
            <person name="Ng W.-L."/>
            <person name="Kazmierczak K.M."/>
            <person name="Andrzejewski T.M."/>
            <person name="Davidsen T.M."/>
            <person name="Wayne K.J."/>
            <person name="Tettelin H."/>
            <person name="Glass J.I."/>
            <person name="Rusch D."/>
            <person name="Podicherti R."/>
            <person name="Tsui H.-C.T."/>
            <person name="Winkler M.E."/>
        </authorList>
    </citation>
    <scope>NUCLEOTIDE SEQUENCE</scope>
</reference>
<dbReference type="Pfam" id="PF01640">
    <property type="entry name" value="Peptidase_C10"/>
    <property type="match status" value="1"/>
</dbReference>
<dbReference type="Gene3D" id="3.90.70.50">
    <property type="entry name" value="Peptidase C10, streptopain"/>
    <property type="match status" value="1"/>
</dbReference>
<proteinExistence type="predicted"/>
<dbReference type="AlphaFoldDB" id="A0A382W6F5"/>
<dbReference type="EMBL" id="UINC01157120">
    <property type="protein sequence ID" value="SVD53935.1"/>
    <property type="molecule type" value="Genomic_DNA"/>
</dbReference>
<dbReference type="SUPFAM" id="SSF54001">
    <property type="entry name" value="Cysteine proteinases"/>
    <property type="match status" value="1"/>
</dbReference>
<dbReference type="InterPro" id="IPR044934">
    <property type="entry name" value="Streptopain_sf"/>
</dbReference>
<dbReference type="GO" id="GO:0008234">
    <property type="term" value="F:cysteine-type peptidase activity"/>
    <property type="evidence" value="ECO:0007669"/>
    <property type="project" value="InterPro"/>
</dbReference>
<evidence type="ECO:0000313" key="1">
    <source>
        <dbReference type="EMBL" id="SVD53935.1"/>
    </source>
</evidence>
<evidence type="ECO:0008006" key="2">
    <source>
        <dbReference type="Google" id="ProtNLM"/>
    </source>
</evidence>
<sequence length="280" mass="30569">NQCYCGGYGTQTVNFGDAIYDFSSMGDAETASDAAAYLAWHAGVAVNMDYECEGSGAQVTGGYPSTEYAMKNYFKYKSNLYDTAPYSWSDAEWIDKLSTEIDANRPFIYVGYNDEGGHAWNCDGYDDELFHMNWGWGGQSDGWFTVTGPDDPDGWGSGSNVLINIEPESLNRPNLRLTTYSAYETSGDGDAVINPGETFEIVIELENPAPWSAASSIEILLTTEDEGVNIDESTSYIISFETLEPGEIFSNASMPFTINVDGDIALGDKTFNLMIMGTGI</sequence>
<protein>
    <recommendedName>
        <fullName evidence="2">Spi protease inhibitor domain-containing protein</fullName>
    </recommendedName>
</protein>
<accession>A0A382W6F5</accession>
<name>A0A382W6F5_9ZZZZ</name>
<dbReference type="PRINTS" id="PR00797">
    <property type="entry name" value="STREPTOPAIN"/>
</dbReference>
<dbReference type="InterPro" id="IPR000200">
    <property type="entry name" value="Peptidase_C10"/>
</dbReference>
<organism evidence="1">
    <name type="scientific">marine metagenome</name>
    <dbReference type="NCBI Taxonomy" id="408172"/>
    <lineage>
        <taxon>unclassified sequences</taxon>
        <taxon>metagenomes</taxon>
        <taxon>ecological metagenomes</taxon>
    </lineage>
</organism>
<feature type="non-terminal residue" evidence="1">
    <location>
        <position position="1"/>
    </location>
</feature>
<dbReference type="InterPro" id="IPR038765">
    <property type="entry name" value="Papain-like_cys_pep_sf"/>
</dbReference>
<feature type="non-terminal residue" evidence="1">
    <location>
        <position position="280"/>
    </location>
</feature>
<gene>
    <name evidence="1" type="ORF">METZ01_LOCUS406789</name>
</gene>
<dbReference type="GO" id="GO:0006508">
    <property type="term" value="P:proteolysis"/>
    <property type="evidence" value="ECO:0007669"/>
    <property type="project" value="InterPro"/>
</dbReference>